<feature type="region of interest" description="Disordered" evidence="2">
    <location>
        <begin position="37"/>
        <end position="123"/>
    </location>
</feature>
<dbReference type="PANTHER" id="PTHR16284">
    <property type="entry name" value="PROTEIN CDV3 HOMOLOG"/>
    <property type="match status" value="1"/>
</dbReference>
<evidence type="ECO:0008006" key="4">
    <source>
        <dbReference type="Google" id="ProtNLM"/>
    </source>
</evidence>
<feature type="compositionally biased region" description="Basic and acidic residues" evidence="2">
    <location>
        <begin position="70"/>
        <end position="81"/>
    </location>
</feature>
<evidence type="ECO:0000313" key="3">
    <source>
        <dbReference type="EMBL" id="JAS66302.1"/>
    </source>
</evidence>
<dbReference type="GO" id="GO:0005737">
    <property type="term" value="C:cytoplasm"/>
    <property type="evidence" value="ECO:0007669"/>
    <property type="project" value="TreeGrafter"/>
</dbReference>
<dbReference type="PANTHER" id="PTHR16284:SF13">
    <property type="entry name" value="PROTEIN CDV3 HOMOLOG"/>
    <property type="match status" value="1"/>
</dbReference>
<dbReference type="AlphaFoldDB" id="A0A1B6GV39"/>
<dbReference type="InterPro" id="IPR026806">
    <property type="entry name" value="CDV3"/>
</dbReference>
<reference evidence="3" key="1">
    <citation type="submission" date="2015-11" db="EMBL/GenBank/DDBJ databases">
        <title>De novo transcriptome assembly of four potential Pierce s Disease insect vectors from Arizona vineyards.</title>
        <authorList>
            <person name="Tassone E.E."/>
        </authorList>
    </citation>
    <scope>NUCLEOTIDE SEQUENCE</scope>
</reference>
<feature type="compositionally biased region" description="Basic and acidic residues" evidence="2">
    <location>
        <begin position="37"/>
        <end position="49"/>
    </location>
</feature>
<comment type="similarity">
    <text evidence="1">Belongs to the CDV3 family.</text>
</comment>
<feature type="region of interest" description="Disordered" evidence="2">
    <location>
        <begin position="1"/>
        <end position="22"/>
    </location>
</feature>
<feature type="non-terminal residue" evidence="3">
    <location>
        <position position="123"/>
    </location>
</feature>
<proteinExistence type="inferred from homology"/>
<protein>
    <recommendedName>
        <fullName evidence="4">Protein CDV3 homolog</fullName>
    </recommendedName>
</protein>
<organism evidence="3">
    <name type="scientific">Cuerna arida</name>
    <dbReference type="NCBI Taxonomy" id="1464854"/>
    <lineage>
        <taxon>Eukaryota</taxon>
        <taxon>Metazoa</taxon>
        <taxon>Ecdysozoa</taxon>
        <taxon>Arthropoda</taxon>
        <taxon>Hexapoda</taxon>
        <taxon>Insecta</taxon>
        <taxon>Pterygota</taxon>
        <taxon>Neoptera</taxon>
        <taxon>Paraneoptera</taxon>
        <taxon>Hemiptera</taxon>
        <taxon>Auchenorrhyncha</taxon>
        <taxon>Membracoidea</taxon>
        <taxon>Cicadellidae</taxon>
        <taxon>Cicadellinae</taxon>
        <taxon>Proconiini</taxon>
        <taxon>Cuerna</taxon>
    </lineage>
</organism>
<dbReference type="Pfam" id="PF15359">
    <property type="entry name" value="CDV3"/>
    <property type="match status" value="1"/>
</dbReference>
<sequence>MASLEDFFAKKDKKKTSKASKNFVTTEEIVKSLEENLKRAEKSKSKEESQPQPVCPAPVEEQLLEEDDEWRNYTEPKKDYTGLKIGQLSSEVDDMRLSDGGDDNAADDCGKSNEGGSMNGPGT</sequence>
<accession>A0A1B6GV39</accession>
<evidence type="ECO:0000256" key="1">
    <source>
        <dbReference type="ARBA" id="ARBA00006062"/>
    </source>
</evidence>
<dbReference type="EMBL" id="GECZ01003467">
    <property type="protein sequence ID" value="JAS66302.1"/>
    <property type="molecule type" value="Transcribed_RNA"/>
</dbReference>
<evidence type="ECO:0000256" key="2">
    <source>
        <dbReference type="SAM" id="MobiDB-lite"/>
    </source>
</evidence>
<name>A0A1B6GV39_9HEMI</name>
<gene>
    <name evidence="3" type="ORF">g.47459</name>
</gene>